<evidence type="ECO:0000256" key="3">
    <source>
        <dbReference type="SAM" id="SignalP"/>
    </source>
</evidence>
<dbReference type="SUPFAM" id="SSF53822">
    <property type="entry name" value="Periplasmic binding protein-like I"/>
    <property type="match status" value="1"/>
</dbReference>
<reference evidence="6 8" key="1">
    <citation type="submission" date="2020-06" db="EMBL/GenBank/DDBJ databases">
        <title>Description of novel acetic acid bacteria.</title>
        <authorList>
            <person name="Sombolestani A."/>
        </authorList>
    </citation>
    <scope>NUCLEOTIDE SEQUENCE [LARGE SCALE GENOMIC DNA]</scope>
    <source>
        <strain evidence="6 8">LMG 26838</strain>
    </source>
</reference>
<accession>A0A839UY33</accession>
<keyword evidence="3" id="KW-0732">Signal</keyword>
<dbReference type="PANTHER" id="PTHR30036">
    <property type="entry name" value="D-XYLOSE-BINDING PERIPLASMIC PROTEIN"/>
    <property type="match status" value="1"/>
</dbReference>
<dbReference type="Proteomes" id="UP000557688">
    <property type="component" value="Unassembled WGS sequence"/>
</dbReference>
<dbReference type="Pfam" id="PF13407">
    <property type="entry name" value="Peripla_BP_4"/>
    <property type="match status" value="1"/>
</dbReference>
<dbReference type="AlphaFoldDB" id="A0A839UY33"/>
<comment type="caution">
    <text evidence="5">The sequence shown here is derived from an EMBL/GenBank/DDBJ whole genome shotgun (WGS) entry which is preliminary data.</text>
</comment>
<name>A0A839UY33_9PROT</name>
<evidence type="ECO:0000313" key="7">
    <source>
        <dbReference type="Proteomes" id="UP000557688"/>
    </source>
</evidence>
<feature type="signal peptide" evidence="3">
    <location>
        <begin position="1"/>
        <end position="28"/>
    </location>
</feature>
<feature type="chain" id="PRO_5033643841" evidence="3">
    <location>
        <begin position="29"/>
        <end position="319"/>
    </location>
</feature>
<dbReference type="GO" id="GO:0030288">
    <property type="term" value="C:outer membrane-bounded periplasmic space"/>
    <property type="evidence" value="ECO:0007669"/>
    <property type="project" value="TreeGrafter"/>
</dbReference>
<reference evidence="5 7" key="2">
    <citation type="submission" date="2020-08" db="EMBL/GenBank/DDBJ databases">
        <title>Genomic Encyclopedia of Type Strains, Phase III (KMG-III): the genomes of soil and plant-associated and newly described type strains.</title>
        <authorList>
            <person name="Whitman W."/>
        </authorList>
    </citation>
    <scope>NUCLEOTIDE SEQUENCE [LARGE SCALE GENOMIC DNA]</scope>
    <source>
        <strain evidence="5 7">CECT 8088</strain>
    </source>
</reference>
<dbReference type="EMBL" id="JACHXV010000001">
    <property type="protein sequence ID" value="MBB3172209.1"/>
    <property type="molecule type" value="Genomic_DNA"/>
</dbReference>
<dbReference type="InterPro" id="IPR028082">
    <property type="entry name" value="Peripla_BP_I"/>
</dbReference>
<dbReference type="PANTHER" id="PTHR30036:SF7">
    <property type="entry name" value="ABC TRANSPORTER PERIPLASMIC-BINDING PROTEIN YPHF"/>
    <property type="match status" value="1"/>
</dbReference>
<evidence type="ECO:0000313" key="6">
    <source>
        <dbReference type="EMBL" id="NVN30253.1"/>
    </source>
</evidence>
<proteinExistence type="inferred from homology"/>
<dbReference type="InterPro" id="IPR050555">
    <property type="entry name" value="Bact_Solute-Bind_Prot2"/>
</dbReference>
<protein>
    <submittedName>
        <fullName evidence="5">Ribose transport system substrate-binding protein</fullName>
    </submittedName>
    <submittedName>
        <fullName evidence="6">Substrate-binding domain-containing protein</fullName>
    </submittedName>
</protein>
<dbReference type="Proteomes" id="UP000565205">
    <property type="component" value="Unassembled WGS sequence"/>
</dbReference>
<sequence>MKRSTTTLAALLLGASTALSFVPQGARAADTGPLRFVLVPKVVHPWFDKVNDGARAAADSLSQLTGRKITVEYAAPQTADVSAQNDIIERSIATHPAGILLDPLDGKGNRAAMEESLQQGVGLTIFDSPAPEGLDVTAVGADFCEQGTLAADRLAGLIGHKGAVAIMMGVPTAPNHAERAACEKKAFAKYPDIKVVATGIDNDSIETAQKQAAAIMQSHPDLAGWVACDAAGPVGIGQAIRENGRVGKVAEVGLDNLNDMIELIRDGVAESSASSRPEMQGYWAVIAAWQKAVGQKTPKFIDTGIDILTKASLQAGAAR</sequence>
<organism evidence="5 7">
    <name type="scientific">Endobacter medicaginis</name>
    <dbReference type="NCBI Taxonomy" id="1181271"/>
    <lineage>
        <taxon>Bacteria</taxon>
        <taxon>Pseudomonadati</taxon>
        <taxon>Pseudomonadota</taxon>
        <taxon>Alphaproteobacteria</taxon>
        <taxon>Acetobacterales</taxon>
        <taxon>Acetobacteraceae</taxon>
        <taxon>Endobacter</taxon>
    </lineage>
</organism>
<comment type="similarity">
    <text evidence="2">Belongs to the bacterial solute-binding protein 2 family.</text>
</comment>
<gene>
    <name evidence="5" type="ORF">FHR90_000015</name>
    <name evidence="6" type="ORF">HUK83_07895</name>
</gene>
<evidence type="ECO:0000256" key="1">
    <source>
        <dbReference type="ARBA" id="ARBA00004418"/>
    </source>
</evidence>
<evidence type="ECO:0000313" key="8">
    <source>
        <dbReference type="Proteomes" id="UP000565205"/>
    </source>
</evidence>
<dbReference type="RefSeq" id="WP_176623636.1">
    <property type="nucleotide sequence ID" value="NZ_JABXXQ010000123.1"/>
</dbReference>
<feature type="domain" description="Periplasmic binding protein" evidence="4">
    <location>
        <begin position="37"/>
        <end position="296"/>
    </location>
</feature>
<dbReference type="GO" id="GO:0030246">
    <property type="term" value="F:carbohydrate binding"/>
    <property type="evidence" value="ECO:0007669"/>
    <property type="project" value="TreeGrafter"/>
</dbReference>
<evidence type="ECO:0000259" key="4">
    <source>
        <dbReference type="Pfam" id="PF13407"/>
    </source>
</evidence>
<dbReference type="EMBL" id="JABXXQ010000123">
    <property type="protein sequence ID" value="NVN30253.1"/>
    <property type="molecule type" value="Genomic_DNA"/>
</dbReference>
<keyword evidence="7" id="KW-1185">Reference proteome</keyword>
<dbReference type="Gene3D" id="3.40.50.2300">
    <property type="match status" value="2"/>
</dbReference>
<dbReference type="InterPro" id="IPR025997">
    <property type="entry name" value="SBP_2_dom"/>
</dbReference>
<evidence type="ECO:0000256" key="2">
    <source>
        <dbReference type="ARBA" id="ARBA00007639"/>
    </source>
</evidence>
<comment type="subcellular location">
    <subcellularLocation>
        <location evidence="1">Periplasm</location>
    </subcellularLocation>
</comment>
<evidence type="ECO:0000313" key="5">
    <source>
        <dbReference type="EMBL" id="MBB3172209.1"/>
    </source>
</evidence>